<feature type="domain" description="Methyltransferase type 11" evidence="4">
    <location>
        <begin position="45"/>
        <end position="141"/>
    </location>
</feature>
<evidence type="ECO:0000256" key="1">
    <source>
        <dbReference type="ARBA" id="ARBA00008361"/>
    </source>
</evidence>
<comment type="caution">
    <text evidence="5">The sequence shown here is derived from an EMBL/GenBank/DDBJ whole genome shotgun (WGS) entry which is preliminary data.</text>
</comment>
<keyword evidence="3" id="KW-0808">Transferase</keyword>
<dbReference type="SUPFAM" id="SSF53335">
    <property type="entry name" value="S-adenosyl-L-methionine-dependent methyltransferases"/>
    <property type="match status" value="1"/>
</dbReference>
<dbReference type="Proteomes" id="UP000678228">
    <property type="component" value="Unassembled WGS sequence"/>
</dbReference>
<organism evidence="5 6">
    <name type="scientific">Halalkalibacter suaedae</name>
    <dbReference type="NCBI Taxonomy" id="2822140"/>
    <lineage>
        <taxon>Bacteria</taxon>
        <taxon>Bacillati</taxon>
        <taxon>Bacillota</taxon>
        <taxon>Bacilli</taxon>
        <taxon>Bacillales</taxon>
        <taxon>Bacillaceae</taxon>
        <taxon>Halalkalibacter</taxon>
    </lineage>
</organism>
<dbReference type="PANTHER" id="PTHR44942:SF4">
    <property type="entry name" value="METHYLTRANSFERASE TYPE 11 DOMAIN-CONTAINING PROTEIN"/>
    <property type="match status" value="1"/>
</dbReference>
<evidence type="ECO:0000259" key="4">
    <source>
        <dbReference type="Pfam" id="PF08241"/>
    </source>
</evidence>
<keyword evidence="2 5" id="KW-0489">Methyltransferase</keyword>
<reference evidence="5" key="1">
    <citation type="submission" date="2021-03" db="EMBL/GenBank/DDBJ databases">
        <title>Bacillus suaedae sp. nov., isolated from Suaeda aralocaspica.</title>
        <authorList>
            <person name="Lei R.F.R."/>
        </authorList>
    </citation>
    <scope>NUCLEOTIDE SEQUENCE</scope>
    <source>
        <strain evidence="5">YZJH907-2</strain>
    </source>
</reference>
<dbReference type="GO" id="GO:0032259">
    <property type="term" value="P:methylation"/>
    <property type="evidence" value="ECO:0007669"/>
    <property type="project" value="UniProtKB-KW"/>
</dbReference>
<evidence type="ECO:0000313" key="5">
    <source>
        <dbReference type="EMBL" id="MBP3952093.1"/>
    </source>
</evidence>
<sequence length="219" mass="24183">MRKMSGNDFDSLVSFFDEMAQTNWLSTIHDQLKSLSGSWENKTVVDVGCGTGRLLYRGLEEANQLIGIDLSEQMVVAAEGLLRSPEMKAKIEVVVGDAYNLPLKESSVDVALSTCVMFLLPEPEKGLIELKRVLCSNGVLAMLNPAPEMNPSRARAYANDHQINGFELESLLAWSNVSTKRHRYTNEELTKLLNTIGFTNIKHVQVLSGLATITIALNV</sequence>
<evidence type="ECO:0000256" key="3">
    <source>
        <dbReference type="ARBA" id="ARBA00022679"/>
    </source>
</evidence>
<evidence type="ECO:0000256" key="2">
    <source>
        <dbReference type="ARBA" id="ARBA00022603"/>
    </source>
</evidence>
<dbReference type="CDD" id="cd02440">
    <property type="entry name" value="AdoMet_MTases"/>
    <property type="match status" value="1"/>
</dbReference>
<dbReference type="Pfam" id="PF08241">
    <property type="entry name" value="Methyltransf_11"/>
    <property type="match status" value="1"/>
</dbReference>
<dbReference type="GO" id="GO:0008757">
    <property type="term" value="F:S-adenosylmethionine-dependent methyltransferase activity"/>
    <property type="evidence" value="ECO:0007669"/>
    <property type="project" value="InterPro"/>
</dbReference>
<protein>
    <submittedName>
        <fullName evidence="5">Class I SAM-dependent methyltransferase</fullName>
    </submittedName>
</protein>
<dbReference type="InterPro" id="IPR013216">
    <property type="entry name" value="Methyltransf_11"/>
</dbReference>
<comment type="similarity">
    <text evidence="1">Belongs to the methyltransferase superfamily.</text>
</comment>
<dbReference type="Gene3D" id="3.40.50.150">
    <property type="entry name" value="Vaccinia Virus protein VP39"/>
    <property type="match status" value="1"/>
</dbReference>
<dbReference type="InterPro" id="IPR051052">
    <property type="entry name" value="Diverse_substrate_MTase"/>
</dbReference>
<evidence type="ECO:0000313" key="6">
    <source>
        <dbReference type="Proteomes" id="UP000678228"/>
    </source>
</evidence>
<name>A0A941AR70_9BACI</name>
<gene>
    <name evidence="5" type="ORF">J7W16_13210</name>
</gene>
<keyword evidence="6" id="KW-1185">Reference proteome</keyword>
<dbReference type="PANTHER" id="PTHR44942">
    <property type="entry name" value="METHYLTRANSF_11 DOMAIN-CONTAINING PROTEIN"/>
    <property type="match status" value="1"/>
</dbReference>
<dbReference type="AlphaFoldDB" id="A0A941AR70"/>
<dbReference type="InterPro" id="IPR029063">
    <property type="entry name" value="SAM-dependent_MTases_sf"/>
</dbReference>
<dbReference type="EMBL" id="JAGKSQ010000005">
    <property type="protein sequence ID" value="MBP3952093.1"/>
    <property type="molecule type" value="Genomic_DNA"/>
</dbReference>
<accession>A0A941AR70</accession>
<proteinExistence type="inferred from homology"/>